<dbReference type="PROSITE" id="PS00622">
    <property type="entry name" value="HTH_LUXR_1"/>
    <property type="match status" value="1"/>
</dbReference>
<comment type="caution">
    <text evidence="8">The sequence shown here is derived from an EMBL/GenBank/DDBJ whole genome shotgun (WGS) entry which is preliminary data.</text>
</comment>
<gene>
    <name evidence="8" type="ORF">ACFYXI_16460</name>
</gene>
<dbReference type="PANTHER" id="PTHR43214">
    <property type="entry name" value="TWO-COMPONENT RESPONSE REGULATOR"/>
    <property type="match status" value="1"/>
</dbReference>
<dbReference type="Proteomes" id="UP001602013">
    <property type="component" value="Unassembled WGS sequence"/>
</dbReference>
<dbReference type="SMART" id="SM00421">
    <property type="entry name" value="HTH_LUXR"/>
    <property type="match status" value="1"/>
</dbReference>
<keyword evidence="2" id="KW-0805">Transcription regulation</keyword>
<feature type="domain" description="HTH luxR-type" evidence="6">
    <location>
        <begin position="147"/>
        <end position="212"/>
    </location>
</feature>
<dbReference type="PROSITE" id="PS50110">
    <property type="entry name" value="RESPONSE_REGULATORY"/>
    <property type="match status" value="1"/>
</dbReference>
<organism evidence="8 9">
    <name type="scientific">Microtetraspora malaysiensis</name>
    <dbReference type="NCBI Taxonomy" id="161358"/>
    <lineage>
        <taxon>Bacteria</taxon>
        <taxon>Bacillati</taxon>
        <taxon>Actinomycetota</taxon>
        <taxon>Actinomycetes</taxon>
        <taxon>Streptosporangiales</taxon>
        <taxon>Streptosporangiaceae</taxon>
        <taxon>Microtetraspora</taxon>
    </lineage>
</organism>
<evidence type="ECO:0000313" key="8">
    <source>
        <dbReference type="EMBL" id="MFF3667192.1"/>
    </source>
</evidence>
<dbReference type="Gene3D" id="3.40.50.2300">
    <property type="match status" value="1"/>
</dbReference>
<keyword evidence="1 5" id="KW-0597">Phosphoprotein</keyword>
<dbReference type="InterPro" id="IPR000792">
    <property type="entry name" value="Tscrpt_reg_LuxR_C"/>
</dbReference>
<dbReference type="InterPro" id="IPR011006">
    <property type="entry name" value="CheY-like_superfamily"/>
</dbReference>
<feature type="domain" description="Response regulatory" evidence="7">
    <location>
        <begin position="4"/>
        <end position="121"/>
    </location>
</feature>
<proteinExistence type="predicted"/>
<dbReference type="EMBL" id="JBIASD010000009">
    <property type="protein sequence ID" value="MFF3667192.1"/>
    <property type="molecule type" value="Genomic_DNA"/>
</dbReference>
<keyword evidence="4" id="KW-0804">Transcription</keyword>
<dbReference type="InterPro" id="IPR016032">
    <property type="entry name" value="Sig_transdc_resp-reg_C-effctor"/>
</dbReference>
<evidence type="ECO:0000256" key="4">
    <source>
        <dbReference type="ARBA" id="ARBA00023163"/>
    </source>
</evidence>
<dbReference type="InterPro" id="IPR001789">
    <property type="entry name" value="Sig_transdc_resp-reg_receiver"/>
</dbReference>
<evidence type="ECO:0000256" key="3">
    <source>
        <dbReference type="ARBA" id="ARBA00023125"/>
    </source>
</evidence>
<dbReference type="PRINTS" id="PR00038">
    <property type="entry name" value="HTHLUXR"/>
</dbReference>
<dbReference type="SUPFAM" id="SSF46894">
    <property type="entry name" value="C-terminal effector domain of the bipartite response regulators"/>
    <property type="match status" value="1"/>
</dbReference>
<accession>A0ABW6SQD6</accession>
<evidence type="ECO:0000256" key="1">
    <source>
        <dbReference type="ARBA" id="ARBA00022553"/>
    </source>
</evidence>
<dbReference type="CDD" id="cd17535">
    <property type="entry name" value="REC_NarL-like"/>
    <property type="match status" value="1"/>
</dbReference>
<dbReference type="Pfam" id="PF00072">
    <property type="entry name" value="Response_reg"/>
    <property type="match status" value="1"/>
</dbReference>
<dbReference type="RefSeq" id="WP_387412065.1">
    <property type="nucleotide sequence ID" value="NZ_CP191998.1"/>
</dbReference>
<keyword evidence="9" id="KW-1185">Reference proteome</keyword>
<evidence type="ECO:0000256" key="2">
    <source>
        <dbReference type="ARBA" id="ARBA00023015"/>
    </source>
</evidence>
<evidence type="ECO:0000259" key="7">
    <source>
        <dbReference type="PROSITE" id="PS50110"/>
    </source>
</evidence>
<dbReference type="Pfam" id="PF00196">
    <property type="entry name" value="GerE"/>
    <property type="match status" value="1"/>
</dbReference>
<evidence type="ECO:0000259" key="6">
    <source>
        <dbReference type="PROSITE" id="PS50043"/>
    </source>
</evidence>
<keyword evidence="3" id="KW-0238">DNA-binding</keyword>
<dbReference type="InterPro" id="IPR058245">
    <property type="entry name" value="NreC/VraR/RcsB-like_REC"/>
</dbReference>
<dbReference type="CDD" id="cd06170">
    <property type="entry name" value="LuxR_C_like"/>
    <property type="match status" value="1"/>
</dbReference>
<reference evidence="8 9" key="1">
    <citation type="submission" date="2024-10" db="EMBL/GenBank/DDBJ databases">
        <title>The Natural Products Discovery Center: Release of the First 8490 Sequenced Strains for Exploring Actinobacteria Biosynthetic Diversity.</title>
        <authorList>
            <person name="Kalkreuter E."/>
            <person name="Kautsar S.A."/>
            <person name="Yang D."/>
            <person name="Bader C.D."/>
            <person name="Teijaro C.N."/>
            <person name="Fluegel L."/>
            <person name="Davis C.M."/>
            <person name="Simpson J.R."/>
            <person name="Lauterbach L."/>
            <person name="Steele A.D."/>
            <person name="Gui C."/>
            <person name="Meng S."/>
            <person name="Li G."/>
            <person name="Viehrig K."/>
            <person name="Ye F."/>
            <person name="Su P."/>
            <person name="Kiefer A.F."/>
            <person name="Nichols A."/>
            <person name="Cepeda A.J."/>
            <person name="Yan W."/>
            <person name="Fan B."/>
            <person name="Jiang Y."/>
            <person name="Adhikari A."/>
            <person name="Zheng C.-J."/>
            <person name="Schuster L."/>
            <person name="Cowan T.M."/>
            <person name="Smanski M.J."/>
            <person name="Chevrette M.G."/>
            <person name="De Carvalho L.P.S."/>
            <person name="Shen B."/>
        </authorList>
    </citation>
    <scope>NUCLEOTIDE SEQUENCE [LARGE SCALE GENOMIC DNA]</scope>
    <source>
        <strain evidence="8 9">NPDC002173</strain>
    </source>
</reference>
<dbReference type="InterPro" id="IPR039420">
    <property type="entry name" value="WalR-like"/>
</dbReference>
<evidence type="ECO:0000313" key="9">
    <source>
        <dbReference type="Proteomes" id="UP001602013"/>
    </source>
</evidence>
<dbReference type="PANTHER" id="PTHR43214:SF24">
    <property type="entry name" value="TRANSCRIPTIONAL REGULATORY PROTEIN NARL-RELATED"/>
    <property type="match status" value="1"/>
</dbReference>
<dbReference type="SMART" id="SM00448">
    <property type="entry name" value="REC"/>
    <property type="match status" value="1"/>
</dbReference>
<protein>
    <submittedName>
        <fullName evidence="8">Response regulator</fullName>
    </submittedName>
</protein>
<sequence>MTIRVLVADDQGMVRTGFTAFLSAQPDIDVVGEAADGEEAVRRVAELSPDVVLMDVRMPVLDGLQATRRILSSGGRPPKVLILTTFDLDDYVYEALRAGASGFLLKDASAGQLAEAVRVVADGEALLAPSVTRRLISEFARLGPRRPRATLDGVTEREAEVLTLVAHGLSNQEIAERLVLSEQTVKTHVGRVLAKLGLRDRAQAIVHAYETGLVRPGE</sequence>
<name>A0ABW6SQD6_9ACTN</name>
<feature type="modified residue" description="4-aspartylphosphate" evidence="5">
    <location>
        <position position="55"/>
    </location>
</feature>
<dbReference type="PROSITE" id="PS50043">
    <property type="entry name" value="HTH_LUXR_2"/>
    <property type="match status" value="1"/>
</dbReference>
<evidence type="ECO:0000256" key="5">
    <source>
        <dbReference type="PROSITE-ProRule" id="PRU00169"/>
    </source>
</evidence>
<dbReference type="SUPFAM" id="SSF52172">
    <property type="entry name" value="CheY-like"/>
    <property type="match status" value="1"/>
</dbReference>